<dbReference type="Gene3D" id="3.40.430.10">
    <property type="entry name" value="Dihydrofolate Reductase, subunit A"/>
    <property type="match status" value="1"/>
</dbReference>
<protein>
    <recommendedName>
        <fullName evidence="1">Bacterial bifunctional deaminase-reductase C-terminal domain-containing protein</fullName>
    </recommendedName>
</protein>
<evidence type="ECO:0000259" key="1">
    <source>
        <dbReference type="Pfam" id="PF01872"/>
    </source>
</evidence>
<evidence type="ECO:0000313" key="3">
    <source>
        <dbReference type="Proteomes" id="UP000217784"/>
    </source>
</evidence>
<reference evidence="2 3" key="1">
    <citation type="journal article" date="2017" name="BMC Genomics">
        <title>Genomic analysis of methanogenic archaea reveals a shift towards energy conservation.</title>
        <authorList>
            <person name="Gilmore S.P."/>
            <person name="Henske J.K."/>
            <person name="Sexton J.A."/>
            <person name="Solomon K.V."/>
            <person name="Seppala S."/>
            <person name="Yoo J.I."/>
            <person name="Huyett L.M."/>
            <person name="Pressman A."/>
            <person name="Cogan J.Z."/>
            <person name="Kivenson V."/>
            <person name="Peng X."/>
            <person name="Tan Y."/>
            <person name="Valentine D.L."/>
            <person name="O'Malley M.A."/>
        </authorList>
    </citation>
    <scope>NUCLEOTIDE SEQUENCE [LARGE SCALE GENOMIC DNA]</scope>
    <source>
        <strain evidence="2 3">M.o.H.</strain>
    </source>
</reference>
<organism evidence="2 3">
    <name type="scientific">Methanobacterium bryantii</name>
    <dbReference type="NCBI Taxonomy" id="2161"/>
    <lineage>
        <taxon>Archaea</taxon>
        <taxon>Methanobacteriati</taxon>
        <taxon>Methanobacteriota</taxon>
        <taxon>Methanomada group</taxon>
        <taxon>Methanobacteria</taxon>
        <taxon>Methanobacteriales</taxon>
        <taxon>Methanobacteriaceae</taxon>
        <taxon>Methanobacterium</taxon>
    </lineage>
</organism>
<feature type="domain" description="Bacterial bifunctional deaminase-reductase C-terminal" evidence="1">
    <location>
        <begin position="10"/>
        <end position="103"/>
    </location>
</feature>
<dbReference type="GO" id="GO:0008703">
    <property type="term" value="F:5-amino-6-(5-phosphoribosylamino)uracil reductase activity"/>
    <property type="evidence" value="ECO:0007669"/>
    <property type="project" value="InterPro"/>
</dbReference>
<dbReference type="GO" id="GO:0009231">
    <property type="term" value="P:riboflavin biosynthetic process"/>
    <property type="evidence" value="ECO:0007669"/>
    <property type="project" value="InterPro"/>
</dbReference>
<evidence type="ECO:0000313" key="2">
    <source>
        <dbReference type="EMBL" id="PAV05042.1"/>
    </source>
</evidence>
<dbReference type="EMBL" id="LMVM01000012">
    <property type="protein sequence ID" value="PAV05042.1"/>
    <property type="molecule type" value="Genomic_DNA"/>
</dbReference>
<keyword evidence="3" id="KW-1185">Reference proteome</keyword>
<dbReference type="InterPro" id="IPR002734">
    <property type="entry name" value="RibDG_C"/>
</dbReference>
<comment type="caution">
    <text evidence="2">The sequence shown here is derived from an EMBL/GenBank/DDBJ whole genome shotgun (WGS) entry which is preliminary data.</text>
</comment>
<gene>
    <name evidence="2" type="ORF">ASJ80_12125</name>
</gene>
<proteinExistence type="predicted"/>
<sequence length="111" mass="12605">MDFLKERNIDYIVAGVKHVDLKEAMEKLNLEYKINSIRVDSGGILNAVLLNEGLANEIHVLIHLELVGDVNKDSIFISKDLNPLNNPIKLKLAHIDKLNDDMVWIKYDIIG</sequence>
<accession>A0A2A2H6J7</accession>
<dbReference type="AlphaFoldDB" id="A0A2A2H6J7"/>
<dbReference type="SUPFAM" id="SSF53597">
    <property type="entry name" value="Dihydrofolate reductase-like"/>
    <property type="match status" value="1"/>
</dbReference>
<dbReference type="Proteomes" id="UP000217784">
    <property type="component" value="Unassembled WGS sequence"/>
</dbReference>
<name>A0A2A2H6J7_METBR</name>
<dbReference type="Pfam" id="PF01872">
    <property type="entry name" value="RibD_C"/>
    <property type="match status" value="1"/>
</dbReference>
<dbReference type="InterPro" id="IPR024072">
    <property type="entry name" value="DHFR-like_dom_sf"/>
</dbReference>